<dbReference type="InterPro" id="IPR013078">
    <property type="entry name" value="His_Pase_superF_clade-1"/>
</dbReference>
<comment type="caution">
    <text evidence="5">The sequence shown here is derived from an EMBL/GenBank/DDBJ whole genome shotgun (WGS) entry which is preliminary data.</text>
</comment>
<dbReference type="EC" id="5.4.2.11" evidence="2"/>
<sequence length="215" mass="23741">MKITLIRHGMTKGNEEKRYIGTTDEDLSPSGVRALLEAKEAGRYPKADLLYISPMRRCVQTAGLLYPGMEFCPVSAWKECSFGLFEGKNYLELSGCKEYREWIDSGGTLPFPGGEDRAHFKERCVGEFLHVMNRAAAKWNQELKQVQKSLVMIAHGGTIMAVMEALGEPKGDYFDYQCANGGGFECVVQTDGGGGEGVVQAEGSDGWQLKIVRKL</sequence>
<keyword evidence="3" id="KW-0324">Glycolysis</keyword>
<organism evidence="5 6">
    <name type="scientific">Diplocloster modestus</name>
    <dbReference type="NCBI Taxonomy" id="2850322"/>
    <lineage>
        <taxon>Bacteria</taxon>
        <taxon>Bacillati</taxon>
        <taxon>Bacillota</taxon>
        <taxon>Clostridia</taxon>
        <taxon>Lachnospirales</taxon>
        <taxon>Lachnospiraceae</taxon>
        <taxon>Diplocloster</taxon>
    </lineage>
</organism>
<evidence type="ECO:0000313" key="5">
    <source>
        <dbReference type="EMBL" id="MBU9726054.1"/>
    </source>
</evidence>
<dbReference type="PANTHER" id="PTHR11931">
    <property type="entry name" value="PHOSPHOGLYCERATE MUTASE"/>
    <property type="match status" value="1"/>
</dbReference>
<evidence type="ECO:0000256" key="1">
    <source>
        <dbReference type="ARBA" id="ARBA00006717"/>
    </source>
</evidence>
<dbReference type="InterPro" id="IPR029033">
    <property type="entry name" value="His_PPase_superfam"/>
</dbReference>
<comment type="similarity">
    <text evidence="1">Belongs to the phosphoglycerate mutase family. BPG-dependent PGAM subfamily.</text>
</comment>
<evidence type="ECO:0000313" key="6">
    <source>
        <dbReference type="Proteomes" id="UP001314681"/>
    </source>
</evidence>
<proteinExistence type="inferred from homology"/>
<evidence type="ECO:0000256" key="4">
    <source>
        <dbReference type="ARBA" id="ARBA00023235"/>
    </source>
</evidence>
<dbReference type="SUPFAM" id="SSF53254">
    <property type="entry name" value="Phosphoglycerate mutase-like"/>
    <property type="match status" value="1"/>
</dbReference>
<keyword evidence="4" id="KW-0413">Isomerase</keyword>
<dbReference type="Gene3D" id="3.40.50.1240">
    <property type="entry name" value="Phosphoglycerate mutase-like"/>
    <property type="match status" value="1"/>
</dbReference>
<dbReference type="CDD" id="cd07067">
    <property type="entry name" value="HP_PGM_like"/>
    <property type="match status" value="1"/>
</dbReference>
<dbReference type="Proteomes" id="UP001314681">
    <property type="component" value="Unassembled WGS sequence"/>
</dbReference>
<protein>
    <recommendedName>
        <fullName evidence="2">phosphoglycerate mutase (2,3-diphosphoglycerate-dependent)</fullName>
        <ecNumber evidence="2">5.4.2.11</ecNumber>
    </recommendedName>
</protein>
<dbReference type="Pfam" id="PF00300">
    <property type="entry name" value="His_Phos_1"/>
    <property type="match status" value="1"/>
</dbReference>
<evidence type="ECO:0000256" key="2">
    <source>
        <dbReference type="ARBA" id="ARBA00012028"/>
    </source>
</evidence>
<accession>A0ABS6K6A0</accession>
<name>A0ABS6K6A0_9FIRM</name>
<dbReference type="EMBL" id="JAHQCX010000004">
    <property type="protein sequence ID" value="MBU9726054.1"/>
    <property type="molecule type" value="Genomic_DNA"/>
</dbReference>
<dbReference type="InterPro" id="IPR005952">
    <property type="entry name" value="Phosphogly_mut1"/>
</dbReference>
<keyword evidence="6" id="KW-1185">Reference proteome</keyword>
<reference evidence="5 6" key="1">
    <citation type="submission" date="2021-06" db="EMBL/GenBank/DDBJ databases">
        <title>Description of novel taxa of the family Lachnospiraceae.</title>
        <authorList>
            <person name="Chaplin A.V."/>
            <person name="Sokolova S.R."/>
            <person name="Pikina A.P."/>
            <person name="Korzhanova M."/>
            <person name="Belova V."/>
            <person name="Korostin D."/>
            <person name="Efimov B.A."/>
        </authorList>
    </citation>
    <scope>NUCLEOTIDE SEQUENCE [LARGE SCALE GENOMIC DNA]</scope>
    <source>
        <strain evidence="5 6">ASD4241</strain>
    </source>
</reference>
<gene>
    <name evidence="5" type="ORF">KTH90_08505</name>
</gene>
<evidence type="ECO:0000256" key="3">
    <source>
        <dbReference type="ARBA" id="ARBA00023152"/>
    </source>
</evidence>
<dbReference type="SMART" id="SM00855">
    <property type="entry name" value="PGAM"/>
    <property type="match status" value="1"/>
</dbReference>